<dbReference type="FunFam" id="3.40.50.150:FF:000053">
    <property type="entry name" value="Release factor glutamine methyltransferase"/>
    <property type="match status" value="1"/>
</dbReference>
<dbReference type="NCBIfam" id="TIGR03534">
    <property type="entry name" value="RF_mod_PrmC"/>
    <property type="match status" value="1"/>
</dbReference>
<evidence type="ECO:0000313" key="8">
    <source>
        <dbReference type="EMBL" id="PLK58607.1"/>
    </source>
</evidence>
<dbReference type="NCBIfam" id="TIGR00536">
    <property type="entry name" value="hemK_fam"/>
    <property type="match status" value="1"/>
</dbReference>
<dbReference type="SUPFAM" id="SSF53335">
    <property type="entry name" value="S-adenosyl-L-methionine-dependent methyltransferases"/>
    <property type="match status" value="1"/>
</dbReference>
<dbReference type="InterPro" id="IPR004556">
    <property type="entry name" value="HemK-like"/>
</dbReference>
<dbReference type="RefSeq" id="WP_101626917.1">
    <property type="nucleotide sequence ID" value="NZ_NJPO01000099.1"/>
</dbReference>
<comment type="caution">
    <text evidence="8">The sequence shown here is derived from an EMBL/GenBank/DDBJ whole genome shotgun (WGS) entry which is preliminary data.</text>
</comment>
<evidence type="ECO:0000256" key="3">
    <source>
        <dbReference type="ARBA" id="ARBA00022691"/>
    </source>
</evidence>
<dbReference type="CDD" id="cd02440">
    <property type="entry name" value="AdoMet_MTases"/>
    <property type="match status" value="1"/>
</dbReference>
<feature type="binding site" evidence="5">
    <location>
        <position position="140"/>
    </location>
    <ligand>
        <name>S-adenosyl-L-methionine</name>
        <dbReference type="ChEBI" id="CHEBI:59789"/>
    </ligand>
</feature>
<feature type="binding site" evidence="5">
    <location>
        <begin position="185"/>
        <end position="188"/>
    </location>
    <ligand>
        <name>substrate</name>
    </ligand>
</feature>
<reference evidence="8 9" key="1">
    <citation type="submission" date="2017-06" db="EMBL/GenBank/DDBJ databases">
        <title>Metabolic interaction between xylem feeders and their symbionts.</title>
        <authorList>
            <person name="Chouaia B."/>
        </authorList>
    </citation>
    <scope>NUCLEOTIDE SEQUENCE [LARGE SCALE GENOMIC DNA]</scope>
    <source>
        <strain evidence="8 9">Gra</strain>
    </source>
</reference>
<feature type="domain" description="Methyltransferase" evidence="6">
    <location>
        <begin position="111"/>
        <end position="231"/>
    </location>
</feature>
<dbReference type="Pfam" id="PF13847">
    <property type="entry name" value="Methyltransf_31"/>
    <property type="match status" value="1"/>
</dbReference>
<dbReference type="AlphaFoldDB" id="A0A2N4XWX9"/>
<dbReference type="PROSITE" id="PS00092">
    <property type="entry name" value="N6_MTASE"/>
    <property type="match status" value="1"/>
</dbReference>
<protein>
    <recommendedName>
        <fullName evidence="5">Release factor glutamine methyltransferase</fullName>
        <shortName evidence="5">RF MTase</shortName>
        <ecNumber evidence="5">2.1.1.297</ecNumber>
    </recommendedName>
    <alternativeName>
        <fullName evidence="5">N5-glutamine methyltransferase PrmC</fullName>
    </alternativeName>
    <alternativeName>
        <fullName evidence="5">Protein-(glutamine-N5) MTase PrmC</fullName>
    </alternativeName>
    <alternativeName>
        <fullName evidence="5">Protein-glutamine N-methyltransferase PrmC</fullName>
    </alternativeName>
</protein>
<dbReference type="InterPro" id="IPR050320">
    <property type="entry name" value="N5-glutamine_MTase"/>
</dbReference>
<dbReference type="GO" id="GO:0032259">
    <property type="term" value="P:methylation"/>
    <property type="evidence" value="ECO:0007669"/>
    <property type="project" value="UniProtKB-KW"/>
</dbReference>
<dbReference type="Gene3D" id="1.10.8.10">
    <property type="entry name" value="DNA helicase RuvA subunit, C-terminal domain"/>
    <property type="match status" value="1"/>
</dbReference>
<keyword evidence="2 5" id="KW-0808">Transferase</keyword>
<comment type="catalytic activity">
    <reaction evidence="4 5">
        <text>L-glutaminyl-[peptide chain release factor] + S-adenosyl-L-methionine = N(5)-methyl-L-glutaminyl-[peptide chain release factor] + S-adenosyl-L-homocysteine + H(+)</text>
        <dbReference type="Rhea" id="RHEA:42896"/>
        <dbReference type="Rhea" id="RHEA-COMP:10271"/>
        <dbReference type="Rhea" id="RHEA-COMP:10272"/>
        <dbReference type="ChEBI" id="CHEBI:15378"/>
        <dbReference type="ChEBI" id="CHEBI:30011"/>
        <dbReference type="ChEBI" id="CHEBI:57856"/>
        <dbReference type="ChEBI" id="CHEBI:59789"/>
        <dbReference type="ChEBI" id="CHEBI:61891"/>
        <dbReference type="EC" id="2.1.1.297"/>
    </reaction>
</comment>
<organism evidence="8 9">
    <name type="scientific">Candidatus Palibaumannia cicadellinicola</name>
    <dbReference type="NCBI Taxonomy" id="186490"/>
    <lineage>
        <taxon>Bacteria</taxon>
        <taxon>Pseudomonadati</taxon>
        <taxon>Pseudomonadota</taxon>
        <taxon>Gammaproteobacteria</taxon>
        <taxon>Candidatus Palibaumannia</taxon>
    </lineage>
</organism>
<evidence type="ECO:0000256" key="1">
    <source>
        <dbReference type="ARBA" id="ARBA00022603"/>
    </source>
</evidence>
<dbReference type="InterPro" id="IPR040758">
    <property type="entry name" value="PrmC_N"/>
</dbReference>
<dbReference type="PANTHER" id="PTHR18895:SF74">
    <property type="entry name" value="MTRF1L RELEASE FACTOR GLUTAMINE METHYLTRANSFERASE"/>
    <property type="match status" value="1"/>
</dbReference>
<sequence>MTWQQWLVQASDRLTASPNPRLDAEMLLGQVAGIGRARLLAFGDTLLDEAHCTQLENLLKRRVRGEPLAYITGEWEFWSLPLRVSTDTIIPRPDTECLVEQALYLMLPTKAEVLDLGTGTGAIMLALASERPSWRLTGVDINLGAITLAYDNAVSLGVTNVLFLCGNWFKPLRFQATRYSLIVSNPPYIDADDSHLNQGDIYFEPKSALVADNHGIADIAAICRDSGKYLQYRGWLVLEHGWQQGAEVRALLAQAGFIHITTVRDYGDNERVSLGQWVHS</sequence>
<comment type="function">
    <text evidence="5">Methylates the class 1 translation termination release factors RF1/PrfA and RF2/PrfB on the glutamine residue of the universally conserved GGQ motif.</text>
</comment>
<dbReference type="InterPro" id="IPR029063">
    <property type="entry name" value="SAM-dependent_MTases_sf"/>
</dbReference>
<dbReference type="Gene3D" id="3.40.50.150">
    <property type="entry name" value="Vaccinia Virus protein VP39"/>
    <property type="match status" value="1"/>
</dbReference>
<dbReference type="GO" id="GO:0003676">
    <property type="term" value="F:nucleic acid binding"/>
    <property type="evidence" value="ECO:0007669"/>
    <property type="project" value="InterPro"/>
</dbReference>
<evidence type="ECO:0000256" key="5">
    <source>
        <dbReference type="HAMAP-Rule" id="MF_02126"/>
    </source>
</evidence>
<feature type="binding site" evidence="5">
    <location>
        <begin position="117"/>
        <end position="121"/>
    </location>
    <ligand>
        <name>S-adenosyl-L-methionine</name>
        <dbReference type="ChEBI" id="CHEBI:59789"/>
    </ligand>
</feature>
<dbReference type="HAMAP" id="MF_02126">
    <property type="entry name" value="RF_methyltr_PrmC"/>
    <property type="match status" value="1"/>
</dbReference>
<keyword evidence="1 5" id="KW-0489">Methyltransferase</keyword>
<feature type="binding site" evidence="5">
    <location>
        <position position="168"/>
    </location>
    <ligand>
        <name>S-adenosyl-L-methionine</name>
        <dbReference type="ChEBI" id="CHEBI:59789"/>
    </ligand>
</feature>
<dbReference type="InterPro" id="IPR019874">
    <property type="entry name" value="RF_methyltr_PrmC"/>
</dbReference>
<dbReference type="InterPro" id="IPR025714">
    <property type="entry name" value="Methyltranfer_dom"/>
</dbReference>
<accession>A0A2N4XWX9</accession>
<dbReference type="FunFam" id="1.10.8.10:FF:000032">
    <property type="entry name" value="Release factor glutamine methyltransferase"/>
    <property type="match status" value="1"/>
</dbReference>
<dbReference type="PANTHER" id="PTHR18895">
    <property type="entry name" value="HEMK METHYLTRANSFERASE"/>
    <property type="match status" value="1"/>
</dbReference>
<dbReference type="OrthoDB" id="9800643at2"/>
<evidence type="ECO:0000313" key="9">
    <source>
        <dbReference type="Proteomes" id="UP000234253"/>
    </source>
</evidence>
<dbReference type="EMBL" id="NJPO01000099">
    <property type="protein sequence ID" value="PLK58607.1"/>
    <property type="molecule type" value="Genomic_DNA"/>
</dbReference>
<comment type="similarity">
    <text evidence="5">Belongs to the protein N5-glutamine methyltransferase family. PrmC subfamily.</text>
</comment>
<evidence type="ECO:0000256" key="4">
    <source>
        <dbReference type="ARBA" id="ARBA00048391"/>
    </source>
</evidence>
<gene>
    <name evidence="5 8" type="primary">prmC</name>
    <name evidence="8" type="ORF">CEX73_01950</name>
</gene>
<dbReference type="Proteomes" id="UP000234253">
    <property type="component" value="Unassembled WGS sequence"/>
</dbReference>
<dbReference type="GO" id="GO:0102559">
    <property type="term" value="F:peptide chain release factor N(5)-glutamine methyltransferase activity"/>
    <property type="evidence" value="ECO:0007669"/>
    <property type="project" value="UniProtKB-EC"/>
</dbReference>
<dbReference type="EC" id="2.1.1.297" evidence="5"/>
<evidence type="ECO:0000256" key="2">
    <source>
        <dbReference type="ARBA" id="ARBA00022679"/>
    </source>
</evidence>
<feature type="binding site" evidence="5">
    <location>
        <position position="185"/>
    </location>
    <ligand>
        <name>S-adenosyl-L-methionine</name>
        <dbReference type="ChEBI" id="CHEBI:59789"/>
    </ligand>
</feature>
<name>A0A2N4XWX9_9GAMM</name>
<dbReference type="Pfam" id="PF17827">
    <property type="entry name" value="PrmC_N"/>
    <property type="match status" value="1"/>
</dbReference>
<evidence type="ECO:0000259" key="6">
    <source>
        <dbReference type="Pfam" id="PF13847"/>
    </source>
</evidence>
<dbReference type="InterPro" id="IPR002052">
    <property type="entry name" value="DNA_methylase_N6_adenine_CS"/>
</dbReference>
<keyword evidence="3 5" id="KW-0949">S-adenosyl-L-methionine</keyword>
<feature type="domain" description="Release factor glutamine methyltransferase N-terminal" evidence="7">
    <location>
        <begin position="5"/>
        <end position="73"/>
    </location>
</feature>
<proteinExistence type="inferred from homology"/>
<evidence type="ECO:0000259" key="7">
    <source>
        <dbReference type="Pfam" id="PF17827"/>
    </source>
</evidence>